<accession>A0A318S836</accession>
<evidence type="ECO:0008006" key="4">
    <source>
        <dbReference type="Google" id="ProtNLM"/>
    </source>
</evidence>
<dbReference type="Proteomes" id="UP000248326">
    <property type="component" value="Unassembled WGS sequence"/>
</dbReference>
<reference evidence="2 3" key="1">
    <citation type="submission" date="2018-06" db="EMBL/GenBank/DDBJ databases">
        <title>Genomic Encyclopedia of Type Strains, Phase IV (KMG-IV): sequencing the most valuable type-strain genomes for metagenomic binning, comparative biology and taxonomic classification.</title>
        <authorList>
            <person name="Goeker M."/>
        </authorList>
    </citation>
    <scope>NUCLEOTIDE SEQUENCE [LARGE SCALE GENOMIC DNA]</scope>
    <source>
        <strain evidence="2 3">DSM 18048</strain>
    </source>
</reference>
<dbReference type="AlphaFoldDB" id="A0A318S836"/>
<evidence type="ECO:0000313" key="3">
    <source>
        <dbReference type="Proteomes" id="UP000248326"/>
    </source>
</evidence>
<sequence>MRFLALSSVLLVGTSLAAPLGVFSGRVGSFDVVMKLDEPTSDWSVSNSTYFYTSKGLDVPLAYRRSGSNVTVNEYAAFELGADERKATATFRGTLSGDSFRGTWSTTDGKRTLPFTLKRVNVATLPLALPSSPGLLALRAKDPYNFVKVNRAFVVAKRAGDVTWLREPRSGVTYPRLPSGAAVNAALQDRQLQDVQYALSCLSDLSQRSDIDLQEGWEQDVTITYRSATLLSVRSDVGYYCGGAHPDAYIDGLTLNVRTGRALKLTDLWPTLTAKSLDAEYRRGFKQEGEPPCEETLSNRAAVTFEDYRAFLTKDGVTLWPTYVPHVAAPCAVEVTIPFARLGRGGSLAPR</sequence>
<feature type="signal peptide" evidence="1">
    <location>
        <begin position="1"/>
        <end position="17"/>
    </location>
</feature>
<keyword evidence="1" id="KW-0732">Signal</keyword>
<gene>
    <name evidence="2" type="ORF">DES52_1036</name>
</gene>
<organism evidence="2 3">
    <name type="scientific">Deinococcus yavapaiensis KR-236</name>
    <dbReference type="NCBI Taxonomy" id="694435"/>
    <lineage>
        <taxon>Bacteria</taxon>
        <taxon>Thermotogati</taxon>
        <taxon>Deinococcota</taxon>
        <taxon>Deinococci</taxon>
        <taxon>Deinococcales</taxon>
        <taxon>Deinococcaceae</taxon>
        <taxon>Deinococcus</taxon>
    </lineage>
</organism>
<keyword evidence="3" id="KW-1185">Reference proteome</keyword>
<feature type="chain" id="PRO_5016405246" description="DUF3298 domain-containing protein" evidence="1">
    <location>
        <begin position="18"/>
        <end position="351"/>
    </location>
</feature>
<dbReference type="Gene3D" id="3.30.565.40">
    <property type="entry name" value="Fervidobacterium nodosum Rt17-B1 like"/>
    <property type="match status" value="1"/>
</dbReference>
<dbReference type="RefSeq" id="WP_110885553.1">
    <property type="nucleotide sequence ID" value="NZ_QJSX01000003.1"/>
</dbReference>
<dbReference type="EMBL" id="QJSX01000003">
    <property type="protein sequence ID" value="PYE55177.1"/>
    <property type="molecule type" value="Genomic_DNA"/>
</dbReference>
<dbReference type="OrthoDB" id="60776at2"/>
<name>A0A318S836_9DEIO</name>
<evidence type="ECO:0000313" key="2">
    <source>
        <dbReference type="EMBL" id="PYE55177.1"/>
    </source>
</evidence>
<proteinExistence type="predicted"/>
<protein>
    <recommendedName>
        <fullName evidence="4">DUF3298 domain-containing protein</fullName>
    </recommendedName>
</protein>
<comment type="caution">
    <text evidence="2">The sequence shown here is derived from an EMBL/GenBank/DDBJ whole genome shotgun (WGS) entry which is preliminary data.</text>
</comment>
<evidence type="ECO:0000256" key="1">
    <source>
        <dbReference type="SAM" id="SignalP"/>
    </source>
</evidence>